<protein>
    <submittedName>
        <fullName evidence="1">Uncharacterized protein</fullName>
    </submittedName>
</protein>
<name>A0A844H3F1_9RHOB</name>
<dbReference type="RefSeq" id="WP_155062635.1">
    <property type="nucleotide sequence ID" value="NZ_WMIF01000001.1"/>
</dbReference>
<dbReference type="EMBL" id="WMIF01000001">
    <property type="protein sequence ID" value="MTH33067.1"/>
    <property type="molecule type" value="Genomic_DNA"/>
</dbReference>
<dbReference type="AlphaFoldDB" id="A0A844H3F1"/>
<keyword evidence="2" id="KW-1185">Reference proteome</keyword>
<proteinExistence type="predicted"/>
<accession>A0A844H3F1</accession>
<sequence>MVTEVELAAAGKSVEIIDPNAVETEFVDWLVSCKQFEGVVSLGLGTVDYAAQKPGQENPHVVITSKLRMSIPMAARIHAVLGMMLADVGFQPEGQQARNTLN</sequence>
<reference evidence="1 2" key="1">
    <citation type="submission" date="2019-11" db="EMBL/GenBank/DDBJ databases">
        <authorList>
            <person name="Dong K."/>
        </authorList>
    </citation>
    <scope>NUCLEOTIDE SEQUENCE [LARGE SCALE GENOMIC DNA]</scope>
    <source>
        <strain evidence="1 2">JCM 17370</strain>
    </source>
</reference>
<dbReference type="Proteomes" id="UP000442533">
    <property type="component" value="Unassembled WGS sequence"/>
</dbReference>
<gene>
    <name evidence="1" type="ORF">GL279_00445</name>
</gene>
<evidence type="ECO:0000313" key="1">
    <source>
        <dbReference type="EMBL" id="MTH33067.1"/>
    </source>
</evidence>
<comment type="caution">
    <text evidence="1">The sequence shown here is derived from an EMBL/GenBank/DDBJ whole genome shotgun (WGS) entry which is preliminary data.</text>
</comment>
<evidence type="ECO:0000313" key="2">
    <source>
        <dbReference type="Proteomes" id="UP000442533"/>
    </source>
</evidence>
<organism evidence="1 2">
    <name type="scientific">Paracoccus limosus</name>
    <dbReference type="NCBI Taxonomy" id="913252"/>
    <lineage>
        <taxon>Bacteria</taxon>
        <taxon>Pseudomonadati</taxon>
        <taxon>Pseudomonadota</taxon>
        <taxon>Alphaproteobacteria</taxon>
        <taxon>Rhodobacterales</taxon>
        <taxon>Paracoccaceae</taxon>
        <taxon>Paracoccus</taxon>
    </lineage>
</organism>